<evidence type="ECO:0000313" key="2">
    <source>
        <dbReference type="EMBL" id="TFU32800.1"/>
    </source>
</evidence>
<dbReference type="RefSeq" id="WP_135114459.1">
    <property type="nucleotide sequence ID" value="NZ_BAAANG010000009.1"/>
</dbReference>
<keyword evidence="1" id="KW-0812">Transmembrane</keyword>
<feature type="transmembrane region" description="Helical" evidence="1">
    <location>
        <begin position="6"/>
        <end position="25"/>
    </location>
</feature>
<comment type="caution">
    <text evidence="2">The sequence shown here is derived from an EMBL/GenBank/DDBJ whole genome shotgun (WGS) entry which is preliminary data.</text>
</comment>
<feature type="transmembrane region" description="Helical" evidence="1">
    <location>
        <begin position="54"/>
        <end position="73"/>
    </location>
</feature>
<proteinExistence type="predicted"/>
<feature type="transmembrane region" description="Helical" evidence="1">
    <location>
        <begin position="110"/>
        <end position="127"/>
    </location>
</feature>
<keyword evidence="1" id="KW-1133">Transmembrane helix</keyword>
<feature type="transmembrane region" description="Helical" evidence="1">
    <location>
        <begin position="79"/>
        <end position="98"/>
    </location>
</feature>
<keyword evidence="3" id="KW-1185">Reference proteome</keyword>
<name>A0A4Y9FV85_9MICO</name>
<protein>
    <submittedName>
        <fullName evidence="2">DUF1304 domain-containing protein</fullName>
    </submittedName>
</protein>
<dbReference type="PANTHER" id="PTHR38446">
    <property type="entry name" value="BLL0914 PROTEIN"/>
    <property type="match status" value="1"/>
</dbReference>
<dbReference type="EMBL" id="SPQB01000018">
    <property type="protein sequence ID" value="TFU32800.1"/>
    <property type="molecule type" value="Genomic_DNA"/>
</dbReference>
<dbReference type="OrthoDB" id="9803832at2"/>
<organism evidence="2 3">
    <name type="scientific">Microbacterium paludicola</name>
    <dbReference type="NCBI Taxonomy" id="300019"/>
    <lineage>
        <taxon>Bacteria</taxon>
        <taxon>Bacillati</taxon>
        <taxon>Actinomycetota</taxon>
        <taxon>Actinomycetes</taxon>
        <taxon>Micrococcales</taxon>
        <taxon>Microbacteriaceae</taxon>
        <taxon>Microbacterium</taxon>
    </lineage>
</organism>
<evidence type="ECO:0000313" key="3">
    <source>
        <dbReference type="Proteomes" id="UP000298358"/>
    </source>
</evidence>
<sequence>MLIAAVVLAGLAALVHVYIFVLETLRWEAPRTRQIFGTSEQDARITRPLAANQGVYNLMLAIVTAVGIALVFAVPAAGIALILAGTGSMLGAALYLAASDRTKLRAATTQGVFPLIAVVLTLVALVVG</sequence>
<dbReference type="AlphaFoldDB" id="A0A4Y9FV85"/>
<dbReference type="Proteomes" id="UP000298358">
    <property type="component" value="Unassembled WGS sequence"/>
</dbReference>
<dbReference type="Pfam" id="PF06993">
    <property type="entry name" value="DUF1304"/>
    <property type="match status" value="1"/>
</dbReference>
<accession>A0A4Y9FV85</accession>
<gene>
    <name evidence="2" type="ORF">E4U02_08725</name>
</gene>
<keyword evidence="1" id="KW-0472">Membrane</keyword>
<evidence type="ECO:0000256" key="1">
    <source>
        <dbReference type="SAM" id="Phobius"/>
    </source>
</evidence>
<dbReference type="PANTHER" id="PTHR38446:SF1">
    <property type="entry name" value="BLL0914 PROTEIN"/>
    <property type="match status" value="1"/>
</dbReference>
<reference evidence="2 3" key="1">
    <citation type="submission" date="2019-03" db="EMBL/GenBank/DDBJ databases">
        <title>Diversity of the mouse oral microbiome.</title>
        <authorList>
            <person name="Joseph S."/>
            <person name="Aduse-Opoku J."/>
            <person name="Curtis M."/>
            <person name="Wade W."/>
            <person name="Hashim A."/>
        </authorList>
    </citation>
    <scope>NUCLEOTIDE SEQUENCE [LARGE SCALE GENOMIC DNA]</scope>
    <source>
        <strain evidence="2 3">P1012</strain>
    </source>
</reference>
<dbReference type="InterPro" id="IPR009732">
    <property type="entry name" value="DUF1304"/>
</dbReference>